<evidence type="ECO:0000313" key="12">
    <source>
        <dbReference type="EMBL" id="KAK7748277.1"/>
    </source>
</evidence>
<evidence type="ECO:0000256" key="6">
    <source>
        <dbReference type="ARBA" id="ARBA00023121"/>
    </source>
</evidence>
<comment type="caution">
    <text evidence="12">The sequence shown here is derived from an EMBL/GenBank/DDBJ whole genome shotgun (WGS) entry which is preliminary data.</text>
</comment>
<feature type="compositionally biased region" description="Low complexity" evidence="10">
    <location>
        <begin position="303"/>
        <end position="312"/>
    </location>
</feature>
<evidence type="ECO:0000256" key="1">
    <source>
        <dbReference type="ARBA" id="ARBA00004370"/>
    </source>
</evidence>
<evidence type="ECO:0000256" key="3">
    <source>
        <dbReference type="ARBA" id="ARBA00022787"/>
    </source>
</evidence>
<evidence type="ECO:0000256" key="5">
    <source>
        <dbReference type="ARBA" id="ARBA00023055"/>
    </source>
</evidence>
<gene>
    <name evidence="12" type="primary">MDM12_2</name>
    <name evidence="9" type="synonym">MDM12</name>
    <name evidence="12" type="ORF">SLS62_008737</name>
</gene>
<dbReference type="Proteomes" id="UP001320420">
    <property type="component" value="Unassembled WGS sequence"/>
</dbReference>
<feature type="region of interest" description="Disordered" evidence="10">
    <location>
        <begin position="469"/>
        <end position="525"/>
    </location>
</feature>
<dbReference type="PANTHER" id="PTHR28204">
    <property type="entry name" value="MITOCHONDRIAL DISTRIBUTION AND MORPHOLOGY PROTEIN 12"/>
    <property type="match status" value="1"/>
</dbReference>
<feature type="region of interest" description="Disordered" evidence="10">
    <location>
        <begin position="601"/>
        <end position="682"/>
    </location>
</feature>
<dbReference type="GO" id="GO:0008289">
    <property type="term" value="F:lipid binding"/>
    <property type="evidence" value="ECO:0007669"/>
    <property type="project" value="UniProtKB-KW"/>
</dbReference>
<sequence>MSIELNWETLTGGPDGSALAESIRDFIHAKFQTVPLPRFIKSVRVHEFAFGAIPPDVVLKDICDPLPDFYEQDDGDEDDDDDDEDEDGDGDGHGSADGEGGSRGESDDANAHASAGAGSGAGYGAAEEFIPDSIRAAERRRRAEQSRRFGVGGSAPSTTKTTTNNTSSPRSKYSHHSHHHNSHHYGGAGAVPPPNMTGTEFPFPPQPHIHAAGLRSGLATPAEFGSAPFIGLASASASAAAAAVTPGVPGGTSNMHYLQLQSKLVGPGPGGWSGAQTPLAAMAGGAQHHLSGWLDAGHHLNHPHNNYHNQPHNVHHLRNNSYNNNNGYNSNYNSSNDRRRNHNHGQPQNQNQNLHPSWPPPKPRGGNTTTTAGQHGGGGRGVHNRDSSQGSLSGADFPASTSPSSLAPPGQPPHGYPPLREKHSVSTLAPTSTSASRPPTRDRASGPLLGMAGSKAAIDANAAAAAAASAERTKNRSRAKANNTTTRGGGRRGEEEYYYVEGEEEYREGEEEEEEEEPPRRYREPRPEDLQAVFRIRYAGDVRLMLTAEILLDYPMPSFVGIPVKLNITGLTFDGVGVVAYIRKRVHFCFLSPEDAVTALGGVDGDSDDDDDDGGDGGGGGGGRDGDRGRTRRRRGDQHGDDAGHGGNSNNNNNNKGAGGKGAAAETPRAKKETKKGRMGGLLQEIRVESEIGQREGSKQSLKNVGKVERFVLEQVRRIFEEEFVYPSFWTFLV</sequence>
<feature type="compositionally biased region" description="Low complexity" evidence="10">
    <location>
        <begin position="344"/>
        <end position="355"/>
    </location>
</feature>
<accession>A0AAN9YMQ2</accession>
<comment type="similarity">
    <text evidence="9">Belongs to the MDM12 family.</text>
</comment>
<dbReference type="EMBL" id="JAKJXP020000084">
    <property type="protein sequence ID" value="KAK7748277.1"/>
    <property type="molecule type" value="Genomic_DNA"/>
</dbReference>
<evidence type="ECO:0000256" key="4">
    <source>
        <dbReference type="ARBA" id="ARBA00022824"/>
    </source>
</evidence>
<dbReference type="AlphaFoldDB" id="A0AAN9YMQ2"/>
<evidence type="ECO:0000256" key="2">
    <source>
        <dbReference type="ARBA" id="ARBA00022448"/>
    </source>
</evidence>
<dbReference type="GO" id="GO:0032865">
    <property type="term" value="C:ERMES complex"/>
    <property type="evidence" value="ECO:0007669"/>
    <property type="project" value="UniProtKB-UniRule"/>
</dbReference>
<keyword evidence="2" id="KW-0813">Transport</keyword>
<feature type="compositionally biased region" description="Acidic residues" evidence="10">
    <location>
        <begin position="70"/>
        <end position="89"/>
    </location>
</feature>
<dbReference type="PANTHER" id="PTHR28204:SF1">
    <property type="entry name" value="MITOCHONDRIAL DISTRIBUTION AND MORPHOLOGY PROTEIN 12"/>
    <property type="match status" value="1"/>
</dbReference>
<feature type="compositionally biased region" description="Basic and acidic residues" evidence="10">
    <location>
        <begin position="138"/>
        <end position="147"/>
    </location>
</feature>
<feature type="compositionally biased region" description="Low complexity" evidence="10">
    <location>
        <begin position="319"/>
        <end position="335"/>
    </location>
</feature>
<evidence type="ECO:0000256" key="7">
    <source>
        <dbReference type="ARBA" id="ARBA00023128"/>
    </source>
</evidence>
<feature type="compositionally biased region" description="Basic residues" evidence="10">
    <location>
        <begin position="172"/>
        <end position="183"/>
    </location>
</feature>
<dbReference type="Pfam" id="PF26544">
    <property type="entry name" value="Mdm12"/>
    <property type="match status" value="3"/>
</dbReference>
<dbReference type="CDD" id="cd21672">
    <property type="entry name" value="SMP_Mdm12"/>
    <property type="match status" value="1"/>
</dbReference>
<feature type="compositionally biased region" description="Acidic residues" evidence="10">
    <location>
        <begin position="605"/>
        <end position="615"/>
    </location>
</feature>
<feature type="region of interest" description="Disordered" evidence="10">
    <location>
        <begin position="65"/>
        <end position="124"/>
    </location>
</feature>
<dbReference type="PROSITE" id="PS51847">
    <property type="entry name" value="SMP"/>
    <property type="match status" value="1"/>
</dbReference>
<keyword evidence="4 9" id="KW-0256">Endoplasmic reticulum</keyword>
<feature type="region of interest" description="Disordered" evidence="10">
    <location>
        <begin position="138"/>
        <end position="206"/>
    </location>
</feature>
<reference evidence="12 13" key="1">
    <citation type="submission" date="2024-02" db="EMBL/GenBank/DDBJ databases">
        <title>De novo assembly and annotation of 12 fungi associated with fruit tree decline syndrome in Ontario, Canada.</title>
        <authorList>
            <person name="Sulman M."/>
            <person name="Ellouze W."/>
            <person name="Ilyukhin E."/>
        </authorList>
    </citation>
    <scope>NUCLEOTIDE SEQUENCE [LARGE SCALE GENOMIC DNA]</scope>
    <source>
        <strain evidence="12 13">M11/M66-122</strain>
    </source>
</reference>
<dbReference type="HAMAP" id="MF_03104">
    <property type="entry name" value="Mdm12"/>
    <property type="match status" value="1"/>
</dbReference>
<evidence type="ECO:0000256" key="8">
    <source>
        <dbReference type="ARBA" id="ARBA00023136"/>
    </source>
</evidence>
<feature type="domain" description="SMP-LTD" evidence="11">
    <location>
        <begin position="1"/>
        <end position="734"/>
    </location>
</feature>
<proteinExistence type="inferred from homology"/>
<comment type="subcellular location">
    <subcellularLocation>
        <location evidence="1">Membrane</location>
    </subcellularLocation>
    <subcellularLocation>
        <location evidence="9">Mitochondrion outer membrane</location>
        <topology evidence="9">Peripheral membrane protein</topology>
        <orientation evidence="9">Cytoplasmic side</orientation>
    </subcellularLocation>
    <subcellularLocation>
        <location evidence="9">Endoplasmic reticulum membrane</location>
        <topology evidence="9">Peripheral membrane protein</topology>
        <orientation evidence="9">Cytoplasmic side</orientation>
    </subcellularLocation>
    <text evidence="9">The ERMES/MDM complex localizes to a few discrete foci (around 10 per single cell), that represent mitochondria-endoplasmic reticulum junctions. These foci are often found next to mtDNA nucleoids.</text>
</comment>
<dbReference type="GO" id="GO:0005789">
    <property type="term" value="C:endoplasmic reticulum membrane"/>
    <property type="evidence" value="ECO:0007669"/>
    <property type="project" value="UniProtKB-SubCell"/>
</dbReference>
<dbReference type="GO" id="GO:0015914">
    <property type="term" value="P:phospholipid transport"/>
    <property type="evidence" value="ECO:0007669"/>
    <property type="project" value="TreeGrafter"/>
</dbReference>
<keyword evidence="8 9" id="KW-0472">Membrane</keyword>
<dbReference type="InterPro" id="IPR027532">
    <property type="entry name" value="Mdm12"/>
</dbReference>
<keyword evidence="7 9" id="KW-0496">Mitochondrion</keyword>
<dbReference type="InterPro" id="IPR031468">
    <property type="entry name" value="SMP_LBD"/>
</dbReference>
<keyword evidence="13" id="KW-1185">Reference proteome</keyword>
<keyword evidence="6" id="KW-0446">Lipid-binding</keyword>
<evidence type="ECO:0000313" key="13">
    <source>
        <dbReference type="Proteomes" id="UP001320420"/>
    </source>
</evidence>
<feature type="compositionally biased region" description="Polar residues" evidence="10">
    <location>
        <begin position="425"/>
        <end position="437"/>
    </location>
</feature>
<evidence type="ECO:0000256" key="9">
    <source>
        <dbReference type="HAMAP-Rule" id="MF_03104"/>
    </source>
</evidence>
<keyword evidence="3 9" id="KW-1000">Mitochondrion outer membrane</keyword>
<comment type="function">
    <text evidence="9">Component of the ERMES/MDM complex, which serves as a molecular tether to connect the endoplasmic reticulum (ER) and mitochondria. Components of this complex are involved in the control of mitochondrial shape and protein biogenesis, and function in nonvesicular lipid trafficking between the ER and mitochondria. MDM12 is required for the interaction of the ER-resident membrane protein MMM1 and the outer mitochondrial membrane-resident beta-barrel protein MDM10. The MDM12-MMM1 subcomplex functions in the major beta-barrel assembly pathway that is responsible for biogenesis of all mitochondrial outer membrane beta-barrel proteins, and acts in a late step after the SAM complex. The MDM10-MDM12-MMM1 subcomplex further acts in the TOM40-specific pathway after the action of the MDM12-MMM1 complex. Essential for establishing and maintaining the structure of mitochondria and maintenance of mtDNA nucleoids.</text>
</comment>
<feature type="region of interest" description="Disordered" evidence="10">
    <location>
        <begin position="294"/>
        <end position="449"/>
    </location>
</feature>
<comment type="subunit">
    <text evidence="9">Component of the ER-mitochondria encounter structure (ERMES) or MDM complex, composed of MMM1, MDM10, MDM12 and MDM34. A MMM1 homodimer associates with one molecule of MDM12 on each side in a pairwise head-to-tail manner, and the SMP-LTD domains of MMM1 and MDM12 generate a continuous hydrophobic tunnel for phospholipid trafficking.</text>
</comment>
<feature type="compositionally biased region" description="Acidic residues" evidence="10">
    <location>
        <begin position="496"/>
        <end position="517"/>
    </location>
</feature>
<keyword evidence="5" id="KW-0445">Lipid transport</keyword>
<dbReference type="GO" id="GO:1990456">
    <property type="term" value="P:mitochondrion-endoplasmic reticulum membrane tethering"/>
    <property type="evidence" value="ECO:0007669"/>
    <property type="project" value="TreeGrafter"/>
</dbReference>
<organism evidence="12 13">
    <name type="scientific">Diatrype stigma</name>
    <dbReference type="NCBI Taxonomy" id="117547"/>
    <lineage>
        <taxon>Eukaryota</taxon>
        <taxon>Fungi</taxon>
        <taxon>Dikarya</taxon>
        <taxon>Ascomycota</taxon>
        <taxon>Pezizomycotina</taxon>
        <taxon>Sordariomycetes</taxon>
        <taxon>Xylariomycetidae</taxon>
        <taxon>Xylariales</taxon>
        <taxon>Diatrypaceae</taxon>
        <taxon>Diatrype</taxon>
    </lineage>
</organism>
<dbReference type="GO" id="GO:0045040">
    <property type="term" value="P:protein insertion into mitochondrial outer membrane"/>
    <property type="evidence" value="ECO:0007669"/>
    <property type="project" value="UniProtKB-UniRule"/>
</dbReference>
<feature type="compositionally biased region" description="Low complexity" evidence="10">
    <location>
        <begin position="398"/>
        <end position="408"/>
    </location>
</feature>
<feature type="compositionally biased region" description="Low complexity" evidence="10">
    <location>
        <begin position="156"/>
        <end position="171"/>
    </location>
</feature>
<evidence type="ECO:0000259" key="11">
    <source>
        <dbReference type="PROSITE" id="PS51847"/>
    </source>
</evidence>
<feature type="compositionally biased region" description="Basic and acidic residues" evidence="10">
    <location>
        <begin position="90"/>
        <end position="110"/>
    </location>
</feature>
<evidence type="ECO:0000256" key="10">
    <source>
        <dbReference type="SAM" id="MobiDB-lite"/>
    </source>
</evidence>
<name>A0AAN9YMQ2_9PEZI</name>
<protein>
    <recommendedName>
        <fullName evidence="9">Mitochondrial distribution and morphology protein 12</fullName>
    </recommendedName>
    <alternativeName>
        <fullName evidence="9">Mitochondrial inheritance component MDM12</fullName>
    </alternativeName>
</protein>